<evidence type="ECO:0000313" key="1">
    <source>
        <dbReference type="EMBL" id="MCW1246066.1"/>
    </source>
</evidence>
<dbReference type="Proteomes" id="UP001061999">
    <property type="component" value="Unassembled WGS sequence"/>
</dbReference>
<reference evidence="1" key="1">
    <citation type="submission" date="2022-07" db="EMBL/GenBank/DDBJ databases">
        <title>Pseudomonas agronomica sp. nov.: a novel bacterium with biotechnological application in the synthesis of biofertilizers from valorized agricultural residues.</title>
        <authorList>
            <person name="Robas M."/>
            <person name="Fernandez V.M."/>
            <person name="Luna L."/>
            <person name="Provanza A."/>
            <person name="Jimenez P.A."/>
        </authorList>
    </citation>
    <scope>NUCLEOTIDE SEQUENCE</scope>
    <source>
        <strain evidence="1">SAICEU22T</strain>
    </source>
</reference>
<name>A0ABT3FAE4_9PSED</name>
<protein>
    <submittedName>
        <fullName evidence="1">Uncharacterized protein</fullName>
    </submittedName>
</protein>
<gene>
    <name evidence="1" type="ORF">OC610_16755</name>
</gene>
<proteinExistence type="predicted"/>
<organism evidence="1 2">
    <name type="scientific">Pseudomonas agronomica</name>
    <dbReference type="NCBI Taxonomy" id="2979328"/>
    <lineage>
        <taxon>Bacteria</taxon>
        <taxon>Pseudomonadati</taxon>
        <taxon>Pseudomonadota</taxon>
        <taxon>Gammaproteobacteria</taxon>
        <taxon>Pseudomonadales</taxon>
        <taxon>Pseudomonadaceae</taxon>
        <taxon>Pseudomonas</taxon>
    </lineage>
</organism>
<dbReference type="RefSeq" id="WP_264429158.1">
    <property type="nucleotide sequence ID" value="NZ_JAOSHO010000236.1"/>
</dbReference>
<accession>A0ABT3FAE4</accession>
<comment type="caution">
    <text evidence="1">The sequence shown here is derived from an EMBL/GenBank/DDBJ whole genome shotgun (WGS) entry which is preliminary data.</text>
</comment>
<sequence length="197" mass="21540">MSEVIGFEISWDAPVEPSKSLAGVPLAASVGELEKIFDFYLVDTDKALYQFKGSPVLSMAKDIDANGDGGYGFSVFDRQLTNWNLFFDSPEHGGADPRALYIIVRSWKVFAVKAWMFEKYLEGGGPVHSYRGKLSCGIGLGDALIDLLSHAQLEFDEEEGWYVAEGSYDGLEVTGYGVSLDDESDQAIMALAVLISE</sequence>
<evidence type="ECO:0000313" key="2">
    <source>
        <dbReference type="Proteomes" id="UP001061999"/>
    </source>
</evidence>
<dbReference type="EMBL" id="JAOSHO010000236">
    <property type="protein sequence ID" value="MCW1246066.1"/>
    <property type="molecule type" value="Genomic_DNA"/>
</dbReference>
<keyword evidence="2" id="KW-1185">Reference proteome</keyword>